<sequence>MFANMSENEVMPKSTLSRSEQKRAQVLEAAIELFCDKGYPHTSMEEVAKLANVSKQTVYSHFGSKDELFVASIESRCVFHGESESVLIDPLNPEEELIAYAQMFSSIVLSQEALTVFRACIANLDSHPQLSDMYFQAGPMHTIEILSDYLQKMEKTGCYQFDNTRDCAVRLCMMLLGEMRLKLELGLATQALEPSRHGYMLGCIQMFLKAYRV</sequence>
<dbReference type="InterPro" id="IPR050109">
    <property type="entry name" value="HTH-type_TetR-like_transc_reg"/>
</dbReference>
<dbReference type="GO" id="GO:0003700">
    <property type="term" value="F:DNA-binding transcription factor activity"/>
    <property type="evidence" value="ECO:0007669"/>
    <property type="project" value="TreeGrafter"/>
</dbReference>
<dbReference type="InterPro" id="IPR039536">
    <property type="entry name" value="TetR_C_Proteobacteria"/>
</dbReference>
<dbReference type="Gene3D" id="1.10.10.60">
    <property type="entry name" value="Homeodomain-like"/>
    <property type="match status" value="1"/>
</dbReference>
<dbReference type="PROSITE" id="PS50977">
    <property type="entry name" value="HTH_TETR_2"/>
    <property type="match status" value="1"/>
</dbReference>
<keyword evidence="1" id="KW-0805">Transcription regulation</keyword>
<dbReference type="GO" id="GO:0000976">
    <property type="term" value="F:transcription cis-regulatory region binding"/>
    <property type="evidence" value="ECO:0007669"/>
    <property type="project" value="TreeGrafter"/>
</dbReference>
<evidence type="ECO:0000313" key="7">
    <source>
        <dbReference type="Proteomes" id="UP000613743"/>
    </source>
</evidence>
<dbReference type="EMBL" id="BMPZ01000001">
    <property type="protein sequence ID" value="GGI67806.1"/>
    <property type="molecule type" value="Genomic_DNA"/>
</dbReference>
<dbReference type="PANTHER" id="PTHR30055">
    <property type="entry name" value="HTH-TYPE TRANSCRIPTIONAL REGULATOR RUTR"/>
    <property type="match status" value="1"/>
</dbReference>
<keyword evidence="2 4" id="KW-0238">DNA-binding</keyword>
<organism evidence="6 7">
    <name type="scientific">Shewanella gelidii</name>
    <dbReference type="NCBI Taxonomy" id="1642821"/>
    <lineage>
        <taxon>Bacteria</taxon>
        <taxon>Pseudomonadati</taxon>
        <taxon>Pseudomonadota</taxon>
        <taxon>Gammaproteobacteria</taxon>
        <taxon>Alteromonadales</taxon>
        <taxon>Shewanellaceae</taxon>
        <taxon>Shewanella</taxon>
    </lineage>
</organism>
<dbReference type="Proteomes" id="UP000613743">
    <property type="component" value="Unassembled WGS sequence"/>
</dbReference>
<feature type="domain" description="HTH tetR-type" evidence="5">
    <location>
        <begin position="20"/>
        <end position="80"/>
    </location>
</feature>
<keyword evidence="3" id="KW-0804">Transcription</keyword>
<evidence type="ECO:0000256" key="3">
    <source>
        <dbReference type="ARBA" id="ARBA00023163"/>
    </source>
</evidence>
<comment type="caution">
    <text evidence="6">The sequence shown here is derived from an EMBL/GenBank/DDBJ whole genome shotgun (WGS) entry which is preliminary data.</text>
</comment>
<dbReference type="PRINTS" id="PR00455">
    <property type="entry name" value="HTHTETR"/>
</dbReference>
<evidence type="ECO:0000256" key="4">
    <source>
        <dbReference type="PROSITE-ProRule" id="PRU00335"/>
    </source>
</evidence>
<gene>
    <name evidence="6" type="ORF">GCM10009332_01260</name>
</gene>
<dbReference type="Gene3D" id="1.10.357.10">
    <property type="entry name" value="Tetracycline Repressor, domain 2"/>
    <property type="match status" value="1"/>
</dbReference>
<keyword evidence="7" id="KW-1185">Reference proteome</keyword>
<dbReference type="FunFam" id="1.10.10.60:FF:000141">
    <property type="entry name" value="TetR family transcriptional regulator"/>
    <property type="match status" value="1"/>
</dbReference>
<dbReference type="PANTHER" id="PTHR30055:SF146">
    <property type="entry name" value="HTH-TYPE TRANSCRIPTIONAL DUAL REGULATOR CECR"/>
    <property type="match status" value="1"/>
</dbReference>
<evidence type="ECO:0000259" key="5">
    <source>
        <dbReference type="PROSITE" id="PS50977"/>
    </source>
</evidence>
<protein>
    <submittedName>
        <fullName evidence="6">TetR family transcriptional regulator</fullName>
    </submittedName>
</protein>
<evidence type="ECO:0000313" key="6">
    <source>
        <dbReference type="EMBL" id="GGI67806.1"/>
    </source>
</evidence>
<dbReference type="AlphaFoldDB" id="A0A917JHT3"/>
<name>A0A917JHT3_9GAMM</name>
<reference evidence="6" key="1">
    <citation type="journal article" date="2014" name="Int. J. Syst. Evol. Microbiol.">
        <title>Complete genome sequence of Corynebacterium casei LMG S-19264T (=DSM 44701T), isolated from a smear-ripened cheese.</title>
        <authorList>
            <consortium name="US DOE Joint Genome Institute (JGI-PGF)"/>
            <person name="Walter F."/>
            <person name="Albersmeier A."/>
            <person name="Kalinowski J."/>
            <person name="Ruckert C."/>
        </authorList>
    </citation>
    <scope>NUCLEOTIDE SEQUENCE</scope>
    <source>
        <strain evidence="6">JCM 30804</strain>
    </source>
</reference>
<evidence type="ECO:0000256" key="1">
    <source>
        <dbReference type="ARBA" id="ARBA00023015"/>
    </source>
</evidence>
<dbReference type="Pfam" id="PF14246">
    <property type="entry name" value="TetR_C_7"/>
    <property type="match status" value="1"/>
</dbReference>
<evidence type="ECO:0000256" key="2">
    <source>
        <dbReference type="ARBA" id="ARBA00023125"/>
    </source>
</evidence>
<dbReference type="Pfam" id="PF00440">
    <property type="entry name" value="TetR_N"/>
    <property type="match status" value="1"/>
</dbReference>
<accession>A0A917JHT3</accession>
<proteinExistence type="predicted"/>
<reference evidence="6" key="2">
    <citation type="submission" date="2020-09" db="EMBL/GenBank/DDBJ databases">
        <authorList>
            <person name="Sun Q."/>
            <person name="Ohkuma M."/>
        </authorList>
    </citation>
    <scope>NUCLEOTIDE SEQUENCE</scope>
    <source>
        <strain evidence="6">JCM 30804</strain>
    </source>
</reference>
<feature type="DNA-binding region" description="H-T-H motif" evidence="4">
    <location>
        <begin position="43"/>
        <end position="62"/>
    </location>
</feature>
<dbReference type="SUPFAM" id="SSF46689">
    <property type="entry name" value="Homeodomain-like"/>
    <property type="match status" value="1"/>
</dbReference>
<dbReference type="InterPro" id="IPR009057">
    <property type="entry name" value="Homeodomain-like_sf"/>
</dbReference>
<dbReference type="InterPro" id="IPR001647">
    <property type="entry name" value="HTH_TetR"/>
</dbReference>